<proteinExistence type="predicted"/>
<evidence type="ECO:0000313" key="2">
    <source>
        <dbReference type="Proteomes" id="UP000823775"/>
    </source>
</evidence>
<protein>
    <submittedName>
        <fullName evidence="1">Uncharacterized protein</fullName>
    </submittedName>
</protein>
<name>A0ABS8V5F6_DATST</name>
<sequence length="148" mass="16669">MPRSSEYAFTPANFARVVRKADRQDKQLKLFAEQLGSFVDRAIIATLEPYKNLDACMDDMEVRERQPPEFLIDKFEESEDDAHLIDLLGKVEEEMRIEEMRARVGGASSSLEPQATMPDPLSVTTATKALANGFEVITPYTVTPESRV</sequence>
<accession>A0ABS8V5F6</accession>
<evidence type="ECO:0000313" key="1">
    <source>
        <dbReference type="EMBL" id="MCD9642242.1"/>
    </source>
</evidence>
<reference evidence="1 2" key="1">
    <citation type="journal article" date="2021" name="BMC Genomics">
        <title>Datura genome reveals duplications of psychoactive alkaloid biosynthetic genes and high mutation rate following tissue culture.</title>
        <authorList>
            <person name="Rajewski A."/>
            <person name="Carter-House D."/>
            <person name="Stajich J."/>
            <person name="Litt A."/>
        </authorList>
    </citation>
    <scope>NUCLEOTIDE SEQUENCE [LARGE SCALE GENOMIC DNA]</scope>
    <source>
        <strain evidence="1">AR-01</strain>
    </source>
</reference>
<keyword evidence="2" id="KW-1185">Reference proteome</keyword>
<organism evidence="1 2">
    <name type="scientific">Datura stramonium</name>
    <name type="common">Jimsonweed</name>
    <name type="synonym">Common thornapple</name>
    <dbReference type="NCBI Taxonomy" id="4076"/>
    <lineage>
        <taxon>Eukaryota</taxon>
        <taxon>Viridiplantae</taxon>
        <taxon>Streptophyta</taxon>
        <taxon>Embryophyta</taxon>
        <taxon>Tracheophyta</taxon>
        <taxon>Spermatophyta</taxon>
        <taxon>Magnoliopsida</taxon>
        <taxon>eudicotyledons</taxon>
        <taxon>Gunneridae</taxon>
        <taxon>Pentapetalae</taxon>
        <taxon>asterids</taxon>
        <taxon>lamiids</taxon>
        <taxon>Solanales</taxon>
        <taxon>Solanaceae</taxon>
        <taxon>Solanoideae</taxon>
        <taxon>Datureae</taxon>
        <taxon>Datura</taxon>
    </lineage>
</organism>
<comment type="caution">
    <text evidence="1">The sequence shown here is derived from an EMBL/GenBank/DDBJ whole genome shotgun (WGS) entry which is preliminary data.</text>
</comment>
<dbReference type="Proteomes" id="UP000823775">
    <property type="component" value="Unassembled WGS sequence"/>
</dbReference>
<dbReference type="EMBL" id="JACEIK010003565">
    <property type="protein sequence ID" value="MCD9642242.1"/>
    <property type="molecule type" value="Genomic_DNA"/>
</dbReference>
<gene>
    <name evidence="1" type="ORF">HAX54_028933</name>
</gene>